<dbReference type="InterPro" id="IPR009057">
    <property type="entry name" value="Homeodomain-like_sf"/>
</dbReference>
<proteinExistence type="predicted"/>
<dbReference type="SUPFAM" id="SSF52317">
    <property type="entry name" value="Class I glutamine amidotransferase-like"/>
    <property type="match status" value="1"/>
</dbReference>
<dbReference type="Proteomes" id="UP000661507">
    <property type="component" value="Unassembled WGS sequence"/>
</dbReference>
<organism evidence="5 6">
    <name type="scientific">Neoroseomonas lacus</name>
    <dbReference type="NCBI Taxonomy" id="287609"/>
    <lineage>
        <taxon>Bacteria</taxon>
        <taxon>Pseudomonadati</taxon>
        <taxon>Pseudomonadota</taxon>
        <taxon>Alphaproteobacteria</taxon>
        <taxon>Acetobacterales</taxon>
        <taxon>Acetobacteraceae</taxon>
        <taxon>Neoroseomonas</taxon>
    </lineage>
</organism>
<dbReference type="InterPro" id="IPR018062">
    <property type="entry name" value="HTH_AraC-typ_CS"/>
</dbReference>
<evidence type="ECO:0000256" key="2">
    <source>
        <dbReference type="ARBA" id="ARBA00023125"/>
    </source>
</evidence>
<dbReference type="InterPro" id="IPR052158">
    <property type="entry name" value="INH-QAR"/>
</dbReference>
<dbReference type="Pfam" id="PF01965">
    <property type="entry name" value="DJ-1_PfpI"/>
    <property type="match status" value="1"/>
</dbReference>
<dbReference type="PANTHER" id="PTHR43130:SF11">
    <property type="entry name" value="TRANSCRIPTIONAL REGULATORY PROTEIN"/>
    <property type="match status" value="1"/>
</dbReference>
<evidence type="ECO:0000259" key="4">
    <source>
        <dbReference type="PROSITE" id="PS01124"/>
    </source>
</evidence>
<dbReference type="SMART" id="SM00342">
    <property type="entry name" value="HTH_ARAC"/>
    <property type="match status" value="1"/>
</dbReference>
<dbReference type="EMBL" id="BMKW01000002">
    <property type="protein sequence ID" value="GGJ02561.1"/>
    <property type="molecule type" value="Genomic_DNA"/>
</dbReference>
<name>A0A917NIA5_9PROT</name>
<sequence>MAAVIDVTVVLTEGSFASTAVAPIEVLHSAGLLWNTFRGDAPEPRFNVRVASVDGQPVQSACAVGLVPQHALDDIARQDIVIVAASGLDLDAQMRRHAPLLPWLRARHAEGAIVASICSGAAFLAEAGLLDGRRATTHWATAEMLRQRYPAVRWEPDSFVTEDGRVLCSGGVYAAIDLSLHLVERFCGHEIAVRCAKSLLVGMPRARQSGYAVLTIARPHDDARIREAEEWLQAHFDTDVSLDALAADLGMATRTFIRRFKAATGRQPLTYLQVLRVEAAKEMLEQGASSVQAVCDRIGYEDIAFFRTVFRRHTGMTPAEYRRAFAGLSVPRRRVEGASQG</sequence>
<keyword evidence="6" id="KW-1185">Reference proteome</keyword>
<dbReference type="PROSITE" id="PS00041">
    <property type="entry name" value="HTH_ARAC_FAMILY_1"/>
    <property type="match status" value="1"/>
</dbReference>
<dbReference type="CDD" id="cd03138">
    <property type="entry name" value="GATase1_AraC_2"/>
    <property type="match status" value="1"/>
</dbReference>
<dbReference type="InterPro" id="IPR029062">
    <property type="entry name" value="Class_I_gatase-like"/>
</dbReference>
<evidence type="ECO:0000256" key="1">
    <source>
        <dbReference type="ARBA" id="ARBA00023015"/>
    </source>
</evidence>
<feature type="domain" description="HTH araC/xylS-type" evidence="4">
    <location>
        <begin position="226"/>
        <end position="324"/>
    </location>
</feature>
<evidence type="ECO:0000313" key="5">
    <source>
        <dbReference type="EMBL" id="GGJ02561.1"/>
    </source>
</evidence>
<dbReference type="SUPFAM" id="SSF46689">
    <property type="entry name" value="Homeodomain-like"/>
    <property type="match status" value="2"/>
</dbReference>
<dbReference type="PANTHER" id="PTHR43130">
    <property type="entry name" value="ARAC-FAMILY TRANSCRIPTIONAL REGULATOR"/>
    <property type="match status" value="1"/>
</dbReference>
<comment type="caution">
    <text evidence="5">The sequence shown here is derived from an EMBL/GenBank/DDBJ whole genome shotgun (WGS) entry which is preliminary data.</text>
</comment>
<dbReference type="GO" id="GO:0043565">
    <property type="term" value="F:sequence-specific DNA binding"/>
    <property type="evidence" value="ECO:0007669"/>
    <property type="project" value="InterPro"/>
</dbReference>
<evidence type="ECO:0000313" key="6">
    <source>
        <dbReference type="Proteomes" id="UP000661507"/>
    </source>
</evidence>
<dbReference type="PROSITE" id="PS01124">
    <property type="entry name" value="HTH_ARAC_FAMILY_2"/>
    <property type="match status" value="1"/>
</dbReference>
<dbReference type="AlphaFoldDB" id="A0A917NIA5"/>
<reference evidence="5" key="1">
    <citation type="journal article" date="2014" name="Int. J. Syst. Evol. Microbiol.">
        <title>Complete genome sequence of Corynebacterium casei LMG S-19264T (=DSM 44701T), isolated from a smear-ripened cheese.</title>
        <authorList>
            <consortium name="US DOE Joint Genome Institute (JGI-PGF)"/>
            <person name="Walter F."/>
            <person name="Albersmeier A."/>
            <person name="Kalinowski J."/>
            <person name="Ruckert C."/>
        </authorList>
    </citation>
    <scope>NUCLEOTIDE SEQUENCE</scope>
    <source>
        <strain evidence="5">CGMCC 1.3617</strain>
    </source>
</reference>
<dbReference type="GO" id="GO:0003700">
    <property type="term" value="F:DNA-binding transcription factor activity"/>
    <property type="evidence" value="ECO:0007669"/>
    <property type="project" value="InterPro"/>
</dbReference>
<keyword evidence="3" id="KW-0804">Transcription</keyword>
<gene>
    <name evidence="5" type="ORF">GCM10011320_06730</name>
</gene>
<dbReference type="Gene3D" id="1.10.10.60">
    <property type="entry name" value="Homeodomain-like"/>
    <property type="match status" value="2"/>
</dbReference>
<dbReference type="InterPro" id="IPR002818">
    <property type="entry name" value="DJ-1/PfpI"/>
</dbReference>
<accession>A0A917NIA5</accession>
<reference evidence="5" key="2">
    <citation type="submission" date="2020-09" db="EMBL/GenBank/DDBJ databases">
        <authorList>
            <person name="Sun Q."/>
            <person name="Zhou Y."/>
        </authorList>
    </citation>
    <scope>NUCLEOTIDE SEQUENCE</scope>
    <source>
        <strain evidence="5">CGMCC 1.3617</strain>
    </source>
</reference>
<evidence type="ECO:0000256" key="3">
    <source>
        <dbReference type="ARBA" id="ARBA00023163"/>
    </source>
</evidence>
<keyword evidence="2" id="KW-0238">DNA-binding</keyword>
<protein>
    <submittedName>
        <fullName evidence="5">AraC family transcriptional regulator</fullName>
    </submittedName>
</protein>
<dbReference type="Pfam" id="PF12833">
    <property type="entry name" value="HTH_18"/>
    <property type="match status" value="1"/>
</dbReference>
<dbReference type="Gene3D" id="3.40.50.880">
    <property type="match status" value="1"/>
</dbReference>
<keyword evidence="1" id="KW-0805">Transcription regulation</keyword>
<dbReference type="InterPro" id="IPR018060">
    <property type="entry name" value="HTH_AraC"/>
</dbReference>